<dbReference type="OMA" id="ISHMRIS"/>
<feature type="compositionally biased region" description="Polar residues" evidence="1">
    <location>
        <begin position="226"/>
        <end position="237"/>
    </location>
</feature>
<accession>A0A5K1AE67</accession>
<dbReference type="PANTHER" id="PTHR36022">
    <property type="entry name" value="GPI-ANCHORED ADHESIN-LIKE PROTEIN"/>
    <property type="match status" value="1"/>
</dbReference>
<dbReference type="OrthoDB" id="1921902at2759"/>
<sequence>MNKVPKQSRGSPQTLPAAKPTRRRKPLSDRNSSSSTSSDAPLPPRGCFRFLLSNSNSRSTPRKSPKPNEQSSASSSRPRCRSRAPPLGNGGKDQSSQEIAKNGGTCTRPPDNGTHPCPSSSSNGNYTISTPGRVNEQGAPPVQASISPEIHCGSEVVKDGSACFAAGHLVSKVKDRRKCRPRGILTVGENVKLGVEMDCKVNASAIVPIPAEASVRWLASPGDAKGSSQNGSSTSPRCSPRDGIEVGKDGRFRKLGWEMSGQTGVDRCCDAKADAGNGSFASPWNDTGTVIQYKCGSLFDQNKAADCHKYGCEDEESTKNGLHDSPGVEVKVEFENKGGPREATNSCITGSYSEDSQKKSFAFDRDELILGETMWFRDKDCSDSLELGHGTGGGDDHNCCRSGESPKNGSFVFSGLVCFPSDEVELGFQYNWVRSPSNFSAEDGTLEWELRSKNSFRSDKYEVAVTHSENKPTQSLLEAEISDPTFGHEVITNHPEVNRRQSLSEVETSPHSVGYEDTAPDIKALRSLSEVPCSSGTESASARCDLHSTSKALSSSSESNYRKRHQNHPDKQTCCIEFQENRHEEASPISEETSFCECNRLLGCADISESTATHKYGVTVGRGNMLDVDESREASLVPRENPSSESKRLLSKLRSESDGKVGHQDCSPTGNKFSKLDLRKCKEGSLVIQEAPSSEDKEPFSCLNISEISPVSSPFSDGSLWKQNAMCTPSTDSDVGSFEPNSMDEVLRTLRETHDRSDFLPLPGFDFRFYCPATPYHSANGARMWDPSTDLDAIRLEELHERGNELLSPTFDNISHMRISWREGLVSRMFEMDAPDISDWKLEAEDKTHSEFDFDHDPNLGSPVLDDEKLLELGSGFGSFELLNEPQDRGTKDLDWKLCYRNSLFEETA</sequence>
<gene>
    <name evidence="2" type="ORF">NYM_LOCUS13976</name>
</gene>
<protein>
    <submittedName>
        <fullName evidence="2">Uncharacterized protein</fullName>
    </submittedName>
</protein>
<reference evidence="2" key="1">
    <citation type="submission" date="2019-09" db="EMBL/GenBank/DDBJ databases">
        <authorList>
            <person name="Zhang L."/>
        </authorList>
    </citation>
    <scope>NUCLEOTIDE SEQUENCE</scope>
</reference>
<feature type="region of interest" description="Disordered" evidence="1">
    <location>
        <begin position="220"/>
        <end position="247"/>
    </location>
</feature>
<feature type="compositionally biased region" description="Polar residues" evidence="1">
    <location>
        <begin position="117"/>
        <end position="132"/>
    </location>
</feature>
<proteinExistence type="predicted"/>
<dbReference type="PANTHER" id="PTHR36022:SF1">
    <property type="entry name" value="GPI-ANCHORED ADHESIN-LIKE PROTEIN"/>
    <property type="match status" value="1"/>
</dbReference>
<organism evidence="2">
    <name type="scientific">Nymphaea colorata</name>
    <name type="common">pocket water lily</name>
    <dbReference type="NCBI Taxonomy" id="210225"/>
    <lineage>
        <taxon>Eukaryota</taxon>
        <taxon>Viridiplantae</taxon>
        <taxon>Streptophyta</taxon>
        <taxon>Embryophyta</taxon>
        <taxon>Tracheophyta</taxon>
        <taxon>Spermatophyta</taxon>
        <taxon>Magnoliopsida</taxon>
        <taxon>Nymphaeales</taxon>
        <taxon>Nymphaeaceae</taxon>
        <taxon>Nymphaea</taxon>
    </lineage>
</organism>
<dbReference type="Gramene" id="NC2G0286540.1">
    <property type="protein sequence ID" value="NC2G0286540.1:cds"/>
    <property type="gene ID" value="NC2G0286540"/>
</dbReference>
<feature type="region of interest" description="Disordered" evidence="1">
    <location>
        <begin position="1"/>
        <end position="146"/>
    </location>
</feature>
<dbReference type="AlphaFoldDB" id="A0A5K1AE67"/>
<dbReference type="EMBL" id="LR721780">
    <property type="protein sequence ID" value="VVW00431.1"/>
    <property type="molecule type" value="Genomic_DNA"/>
</dbReference>
<feature type="compositionally biased region" description="Polar residues" evidence="1">
    <location>
        <begin position="500"/>
        <end position="511"/>
    </location>
</feature>
<feature type="region of interest" description="Disordered" evidence="1">
    <location>
        <begin position="493"/>
        <end position="521"/>
    </location>
</feature>
<feature type="region of interest" description="Disordered" evidence="1">
    <location>
        <begin position="631"/>
        <end position="666"/>
    </location>
</feature>
<name>A0A5K1AE67_9MAGN</name>
<evidence type="ECO:0000313" key="2">
    <source>
        <dbReference type="EMBL" id="VVW00431.1"/>
    </source>
</evidence>
<evidence type="ECO:0000256" key="1">
    <source>
        <dbReference type="SAM" id="MobiDB-lite"/>
    </source>
</evidence>
<feature type="compositionally biased region" description="Basic and acidic residues" evidence="1">
    <location>
        <begin position="645"/>
        <end position="663"/>
    </location>
</feature>